<proteinExistence type="inferred from homology"/>
<dbReference type="Pfam" id="PF02195">
    <property type="entry name" value="ParB_N"/>
    <property type="match status" value="1"/>
</dbReference>
<dbReference type="GO" id="GO:0009295">
    <property type="term" value="C:nucleoid"/>
    <property type="evidence" value="ECO:0007669"/>
    <property type="project" value="UniProtKB-SubCell"/>
</dbReference>
<dbReference type="PANTHER" id="PTHR33375">
    <property type="entry name" value="CHROMOSOME-PARTITIONING PROTEIN PARB-RELATED"/>
    <property type="match status" value="1"/>
</dbReference>
<dbReference type="FunFam" id="1.10.10.2830:FF:000001">
    <property type="entry name" value="Chromosome partitioning protein ParB"/>
    <property type="match status" value="1"/>
</dbReference>
<reference evidence="7 9" key="3">
    <citation type="submission" date="2020-03" db="EMBL/GenBank/DDBJ databases">
        <title>Soil Listeria distribution.</title>
        <authorList>
            <person name="Liao J."/>
            <person name="Wiedmann M."/>
        </authorList>
    </citation>
    <scope>NUCLEOTIDE SEQUENCE [LARGE SCALE GENOMIC DNA]</scope>
    <source>
        <strain evidence="7 9">FSL L7-1523</strain>
    </source>
</reference>
<dbReference type="Gene3D" id="1.10.10.2830">
    <property type="match status" value="1"/>
</dbReference>
<evidence type="ECO:0000313" key="9">
    <source>
        <dbReference type="Proteomes" id="UP000564536"/>
    </source>
</evidence>
<dbReference type="InterPro" id="IPR001387">
    <property type="entry name" value="Cro/C1-type_HTH"/>
</dbReference>
<dbReference type="GO" id="GO:0007059">
    <property type="term" value="P:chromosome segregation"/>
    <property type="evidence" value="ECO:0007669"/>
    <property type="project" value="UniProtKB-KW"/>
</dbReference>
<dbReference type="EMBL" id="CP011102">
    <property type="protein sequence ID" value="AQY49624.1"/>
    <property type="molecule type" value="Genomic_DNA"/>
</dbReference>
<dbReference type="CDD" id="cd16393">
    <property type="entry name" value="SPO0J_N"/>
    <property type="match status" value="1"/>
</dbReference>
<gene>
    <name evidence="7" type="ORF">HB943_01075</name>
    <name evidence="6" type="ORF">UE46_00115</name>
</gene>
<dbReference type="PROSITE" id="PS50943">
    <property type="entry name" value="HTH_CROC1"/>
    <property type="match status" value="1"/>
</dbReference>
<dbReference type="KEGG" id="lwi:UE46_00115"/>
<evidence type="ECO:0000256" key="3">
    <source>
        <dbReference type="ARBA" id="ARBA00022829"/>
    </source>
</evidence>
<dbReference type="EMBL" id="JAARRL010000001">
    <property type="protein sequence ID" value="MBC1499174.1"/>
    <property type="molecule type" value="Genomic_DNA"/>
</dbReference>
<comment type="subcellular location">
    <subcellularLocation>
        <location evidence="1">Cytoplasm</location>
        <location evidence="1">Nucleoid</location>
    </subcellularLocation>
</comment>
<evidence type="ECO:0000256" key="4">
    <source>
        <dbReference type="ARBA" id="ARBA00023125"/>
    </source>
</evidence>
<evidence type="ECO:0000256" key="1">
    <source>
        <dbReference type="ARBA" id="ARBA00004453"/>
    </source>
</evidence>
<evidence type="ECO:0000256" key="2">
    <source>
        <dbReference type="ARBA" id="ARBA00006295"/>
    </source>
</evidence>
<dbReference type="FunFam" id="3.90.1530.30:FF:000001">
    <property type="entry name" value="Chromosome partitioning protein ParB"/>
    <property type="match status" value="1"/>
</dbReference>
<keyword evidence="4" id="KW-0238">DNA-binding</keyword>
<evidence type="ECO:0000313" key="7">
    <source>
        <dbReference type="EMBL" id="MBC1499174.1"/>
    </source>
</evidence>
<dbReference type="GO" id="GO:0005694">
    <property type="term" value="C:chromosome"/>
    <property type="evidence" value="ECO:0007669"/>
    <property type="project" value="TreeGrafter"/>
</dbReference>
<dbReference type="RefSeq" id="WP_036061038.1">
    <property type="nucleotide sequence ID" value="NZ_CP011102.1"/>
</dbReference>
<dbReference type="InterPro" id="IPR004437">
    <property type="entry name" value="ParB/RepB/Spo0J"/>
</dbReference>
<dbReference type="GO" id="GO:0003677">
    <property type="term" value="F:DNA binding"/>
    <property type="evidence" value="ECO:0007669"/>
    <property type="project" value="UniProtKB-KW"/>
</dbReference>
<evidence type="ECO:0000259" key="5">
    <source>
        <dbReference type="PROSITE" id="PS50943"/>
    </source>
</evidence>
<reference evidence="6" key="2">
    <citation type="submission" date="2015-03" db="EMBL/GenBank/DDBJ databases">
        <authorList>
            <person name="Murphy D."/>
        </authorList>
    </citation>
    <scope>NUCLEOTIDE SEQUENCE [LARGE SCALE GENOMIC DNA]</scope>
    <source>
        <strain evidence="6">WS 4560</strain>
    </source>
</reference>
<comment type="similarity">
    <text evidence="2">Belongs to the ParB family.</text>
</comment>
<dbReference type="InterPro" id="IPR036086">
    <property type="entry name" value="ParB/Sulfiredoxin_sf"/>
</dbReference>
<protein>
    <submittedName>
        <fullName evidence="7">ParB/RepB/Spo0J family partition protein</fullName>
    </submittedName>
    <submittedName>
        <fullName evidence="6">Plasmid partitioning protein ParB</fullName>
    </submittedName>
</protein>
<evidence type="ECO:0000313" key="6">
    <source>
        <dbReference type="EMBL" id="AQY49624.1"/>
    </source>
</evidence>
<dbReference type="Proteomes" id="UP000564536">
    <property type="component" value="Unassembled WGS sequence"/>
</dbReference>
<keyword evidence="8" id="KW-1185">Reference proteome</keyword>
<sequence length="285" mass="32189">MAKGLGKGISALFNNVDQNEEAVQNIPVSEIRPNPYQPRKTFDPTALRELRDSIKLHGILQPIILRKSEPKGYEIVVGERRFRAAKEAGLEAIPAVVRTLDDREMMELAVLENLQREDLSVLEEAESYDLLMKNLDLTQAKLADRLGKSRPYIANMVRLLSLPAEVQVMLRDGSLSMGHARALLGLKDKKNIKPVAKKAVAEGLTVRQVEKLVGDLNDNVSRETPKKQEKIPIFIKESESQLRDKFKTAVSIKRRDNKGKIEIEFLSEDDLGRILDILDIKFDED</sequence>
<dbReference type="SUPFAM" id="SSF110849">
    <property type="entry name" value="ParB/Sulfiredoxin"/>
    <property type="match status" value="1"/>
</dbReference>
<evidence type="ECO:0000313" key="8">
    <source>
        <dbReference type="Proteomes" id="UP000223060"/>
    </source>
</evidence>
<dbReference type="InterPro" id="IPR041468">
    <property type="entry name" value="HTH_ParB/Spo0J"/>
</dbReference>
<dbReference type="InterPro" id="IPR003115">
    <property type="entry name" value="ParB_N"/>
</dbReference>
<dbReference type="Pfam" id="PF23552">
    <property type="entry name" value="ParB_C"/>
    <property type="match status" value="1"/>
</dbReference>
<name>A0A1S7FQE5_9LIST</name>
<dbReference type="InterPro" id="IPR057240">
    <property type="entry name" value="ParB_dimer_C"/>
</dbReference>
<dbReference type="Proteomes" id="UP000223060">
    <property type="component" value="Chromosome"/>
</dbReference>
<accession>A0A1S7FQE5</accession>
<dbReference type="Pfam" id="PF17762">
    <property type="entry name" value="HTH_ParB"/>
    <property type="match status" value="1"/>
</dbReference>
<dbReference type="Gene3D" id="3.90.1530.30">
    <property type="match status" value="1"/>
</dbReference>
<dbReference type="InterPro" id="IPR050336">
    <property type="entry name" value="Chromosome_partition/occlusion"/>
</dbReference>
<dbReference type="SMART" id="SM00470">
    <property type="entry name" value="ParB"/>
    <property type="match status" value="1"/>
</dbReference>
<dbReference type="AlphaFoldDB" id="A0A1S7FQE5"/>
<reference evidence="8" key="1">
    <citation type="submission" date="2015-03" db="EMBL/GenBank/DDBJ databases">
        <authorList>
            <person name="Ferrari E."/>
            <person name="Walter M.C."/>
            <person name="Huptas C."/>
            <person name="Scherer S."/>
            <person name="Mueller-Herbst S."/>
        </authorList>
    </citation>
    <scope>NUCLEOTIDE SEQUENCE [LARGE SCALE GENOMIC DNA]</scope>
    <source>
        <strain evidence="8">LWP01</strain>
    </source>
</reference>
<organism evidence="6 8">
    <name type="scientific">Listeria weihenstephanensis</name>
    <dbReference type="NCBI Taxonomy" id="1006155"/>
    <lineage>
        <taxon>Bacteria</taxon>
        <taxon>Bacillati</taxon>
        <taxon>Bacillota</taxon>
        <taxon>Bacilli</taxon>
        <taxon>Bacillales</taxon>
        <taxon>Listeriaceae</taxon>
        <taxon>Listeria</taxon>
    </lineage>
</organism>
<dbReference type="NCBIfam" id="TIGR00180">
    <property type="entry name" value="parB_part"/>
    <property type="match status" value="1"/>
</dbReference>
<dbReference type="PANTHER" id="PTHR33375:SF1">
    <property type="entry name" value="CHROMOSOME-PARTITIONING PROTEIN PARB-RELATED"/>
    <property type="match status" value="1"/>
</dbReference>
<feature type="domain" description="HTH cro/C1-type" evidence="5">
    <location>
        <begin position="131"/>
        <end position="156"/>
    </location>
</feature>
<keyword evidence="3" id="KW-0159">Chromosome partition</keyword>
<dbReference type="SUPFAM" id="SSF109709">
    <property type="entry name" value="KorB DNA-binding domain-like"/>
    <property type="match status" value="1"/>
</dbReference>
<dbReference type="GO" id="GO:0045881">
    <property type="term" value="P:positive regulation of sporulation resulting in formation of a cellular spore"/>
    <property type="evidence" value="ECO:0007669"/>
    <property type="project" value="TreeGrafter"/>
</dbReference>